<feature type="domain" description="GS catalytic" evidence="4">
    <location>
        <begin position="159"/>
        <end position="590"/>
    </location>
</feature>
<dbReference type="Gene3D" id="1.20.120.1560">
    <property type="match status" value="1"/>
</dbReference>
<dbReference type="GO" id="GO:0004356">
    <property type="term" value="F:glutamine synthetase activity"/>
    <property type="evidence" value="ECO:0007669"/>
    <property type="project" value="InterPro"/>
</dbReference>
<proteinExistence type="inferred from homology"/>
<dbReference type="RefSeq" id="XP_001311020.1">
    <property type="nucleotide sequence ID" value="XM_001311019.1"/>
</dbReference>
<dbReference type="Proteomes" id="UP000001542">
    <property type="component" value="Unassembled WGS sequence"/>
</dbReference>
<evidence type="ECO:0000256" key="2">
    <source>
        <dbReference type="RuleBase" id="RU000384"/>
    </source>
</evidence>
<evidence type="ECO:0000259" key="3">
    <source>
        <dbReference type="PROSITE" id="PS51986"/>
    </source>
</evidence>
<evidence type="ECO:0000313" key="6">
    <source>
        <dbReference type="Proteomes" id="UP000001542"/>
    </source>
</evidence>
<reference evidence="5" key="2">
    <citation type="journal article" date="2007" name="Science">
        <title>Draft genome sequence of the sexually transmitted pathogen Trichomonas vaginalis.</title>
        <authorList>
            <person name="Carlton J.M."/>
            <person name="Hirt R.P."/>
            <person name="Silva J.C."/>
            <person name="Delcher A.L."/>
            <person name="Schatz M."/>
            <person name="Zhao Q."/>
            <person name="Wortman J.R."/>
            <person name="Bidwell S.L."/>
            <person name="Alsmark U.C.M."/>
            <person name="Besteiro S."/>
            <person name="Sicheritz-Ponten T."/>
            <person name="Noel C.J."/>
            <person name="Dacks J.B."/>
            <person name="Foster P.G."/>
            <person name="Simillion C."/>
            <person name="Van de Peer Y."/>
            <person name="Miranda-Saavedra D."/>
            <person name="Barton G.J."/>
            <person name="Westrop G.D."/>
            <person name="Mueller S."/>
            <person name="Dessi D."/>
            <person name="Fiori P.L."/>
            <person name="Ren Q."/>
            <person name="Paulsen I."/>
            <person name="Zhang H."/>
            <person name="Bastida-Corcuera F.D."/>
            <person name="Simoes-Barbosa A."/>
            <person name="Brown M.T."/>
            <person name="Hayes R.D."/>
            <person name="Mukherjee M."/>
            <person name="Okumura C.Y."/>
            <person name="Schneider R."/>
            <person name="Smith A.J."/>
            <person name="Vanacova S."/>
            <person name="Villalvazo M."/>
            <person name="Haas B.J."/>
            <person name="Pertea M."/>
            <person name="Feldblyum T.V."/>
            <person name="Utterback T.R."/>
            <person name="Shu C.L."/>
            <person name="Osoegawa K."/>
            <person name="de Jong P.J."/>
            <person name="Hrdy I."/>
            <person name="Horvathova L."/>
            <person name="Zubacova Z."/>
            <person name="Dolezal P."/>
            <person name="Malik S.B."/>
            <person name="Logsdon J.M. Jr."/>
            <person name="Henze K."/>
            <person name="Gupta A."/>
            <person name="Wang C.C."/>
            <person name="Dunne R.L."/>
            <person name="Upcroft J.A."/>
            <person name="Upcroft P."/>
            <person name="White O."/>
            <person name="Salzberg S.L."/>
            <person name="Tang P."/>
            <person name="Chiu C.-H."/>
            <person name="Lee Y.-S."/>
            <person name="Embley T.M."/>
            <person name="Coombs G.H."/>
            <person name="Mottram J.C."/>
            <person name="Tachezy J."/>
            <person name="Fraser-Liggett C.M."/>
            <person name="Johnson P.J."/>
        </authorList>
    </citation>
    <scope>NUCLEOTIDE SEQUENCE [LARGE SCALE GENOMIC DNA]</scope>
    <source>
        <strain evidence="5">G3</strain>
    </source>
</reference>
<dbReference type="VEuPathDB" id="TrichDB:TVAG_415140"/>
<dbReference type="KEGG" id="tva:4755880"/>
<protein>
    <submittedName>
        <fullName evidence="5">Glutamine synthetase, catalytic domain containing protein</fullName>
    </submittedName>
</protein>
<dbReference type="PROSITE" id="PS51986">
    <property type="entry name" value="GS_BETA_GRASP"/>
    <property type="match status" value="1"/>
</dbReference>
<dbReference type="InterPro" id="IPR022147">
    <property type="entry name" value="GSIII_N"/>
</dbReference>
<dbReference type="PROSITE" id="PS00181">
    <property type="entry name" value="GLNA_ATP"/>
    <property type="match status" value="1"/>
</dbReference>
<dbReference type="Pfam" id="PF18318">
    <property type="entry name" value="Gln-synt_C-ter"/>
    <property type="match status" value="1"/>
</dbReference>
<dbReference type="SMART" id="SM01230">
    <property type="entry name" value="Gln-synt_C"/>
    <property type="match status" value="1"/>
</dbReference>
<feature type="domain" description="GS beta-grasp" evidence="3">
    <location>
        <begin position="65"/>
        <end position="154"/>
    </location>
</feature>
<accession>A2FAJ7</accession>
<comment type="similarity">
    <text evidence="1 2">Belongs to the glutamine synthetase family.</text>
</comment>
<keyword evidence="6" id="KW-1185">Reference proteome</keyword>
<dbReference type="InterPro" id="IPR040577">
    <property type="entry name" value="Gln-synt_C"/>
</dbReference>
<dbReference type="AlphaFoldDB" id="A2FAJ7"/>
<dbReference type="OMA" id="QFLVFCA"/>
<dbReference type="EMBL" id="DS113689">
    <property type="protein sequence ID" value="EAX98090.1"/>
    <property type="molecule type" value="Genomic_DNA"/>
</dbReference>
<sequence length="698" mass="78470">MESALQLKPIYGSKVFREAVIRMRLNKKIYQSYLKTIESGSSLDNSIAPDVAKAMMEWAIENGATHYAHWFLPMTDVTACKHDSFFTPTAIGESTLEFPPSTLVKGEPDASSFPSGGLRATFEARGYTTWDPTSPAFVRDGTLFIPSVFVSYNGDALDRKLPLLRSIEALNREGLKFIKFFKGQEDVKRITASVGAEQEYFLIDRKHYEERLDLKMCGRTLLGARPPKAQQLDDHYMSGIKIRVSDFMKQLDHELWELGIPAKTKHNEVAPSQHELAPVYENVNIAADHNQMTMELMRTIAKKKGMALLLHEKPFSGVNGSGKHNNYSIGTDTGVNLLQPRDKSEDDGLFLLVLCAFLRSVDKYGDLIRMSAASHSNDQRLGGFEAPPSIVSCFLGEGITAQLLAAANSDPNQPKREKGKMSILPSIPDLSLDDSDRNRTSPMAFTGNKFEFRMLGSSQSLAVVNTILNSALAESLGYFAERLEKAADKDAEKQKLIEETMTKHGRIIFNGNNYSSEWIEETKKRGLPIINNTIQAIEALLDKKNIELFEKMKVYTEQECLARYEVRVENYIQSVSIEAETLLHMMKRQILPAIINYTGKVADSFNKIKKAGFTNNTLLQTIQTLQTAIESIDRKVKDLEGLIAQVAGSENNKEKAEFMYNKIIPQMIEIRKETDKIEEIVGKDDWPIPTYTQILYTV</sequence>
<dbReference type="PANTHER" id="PTHR42974:SF1">
    <property type="entry name" value="TYPE-3 GLUTAMINE SYNTHETASE"/>
    <property type="match status" value="1"/>
</dbReference>
<name>A2FAJ7_TRIV3</name>
<dbReference type="Pfam" id="PF00120">
    <property type="entry name" value="Gln-synt_C"/>
    <property type="match status" value="1"/>
</dbReference>
<dbReference type="PANTHER" id="PTHR42974">
    <property type="entry name" value="GLUTAMINE SYNTHETASE"/>
    <property type="match status" value="1"/>
</dbReference>
<evidence type="ECO:0000313" key="5">
    <source>
        <dbReference type="EMBL" id="EAX98090.1"/>
    </source>
</evidence>
<gene>
    <name evidence="5" type="ORF">TVAG_415140</name>
</gene>
<organism evidence="5 6">
    <name type="scientific">Trichomonas vaginalis (strain ATCC PRA-98 / G3)</name>
    <dbReference type="NCBI Taxonomy" id="412133"/>
    <lineage>
        <taxon>Eukaryota</taxon>
        <taxon>Metamonada</taxon>
        <taxon>Parabasalia</taxon>
        <taxon>Trichomonadida</taxon>
        <taxon>Trichomonadidae</taxon>
        <taxon>Trichomonas</taxon>
    </lineage>
</organism>
<evidence type="ECO:0000259" key="4">
    <source>
        <dbReference type="PROSITE" id="PS51987"/>
    </source>
</evidence>
<dbReference type="InterPro" id="IPR027303">
    <property type="entry name" value="Gln_synth_gly_rich_site"/>
</dbReference>
<dbReference type="GO" id="GO:0006542">
    <property type="term" value="P:glutamine biosynthetic process"/>
    <property type="evidence" value="ECO:0007669"/>
    <property type="project" value="InterPro"/>
</dbReference>
<dbReference type="SUPFAM" id="SSF55931">
    <property type="entry name" value="Glutamine synthetase/guanido kinase"/>
    <property type="match status" value="1"/>
</dbReference>
<dbReference type="InterPro" id="IPR008147">
    <property type="entry name" value="Gln_synt_N"/>
</dbReference>
<dbReference type="InParanoid" id="A2FAJ7"/>
<dbReference type="Gene3D" id="3.30.590.10">
    <property type="entry name" value="Glutamine synthetase/guanido kinase, catalytic domain"/>
    <property type="match status" value="1"/>
</dbReference>
<dbReference type="InterPro" id="IPR008146">
    <property type="entry name" value="Gln_synth_cat_dom"/>
</dbReference>
<dbReference type="PROSITE" id="PS51987">
    <property type="entry name" value="GS_CATALYTIC"/>
    <property type="match status" value="1"/>
</dbReference>
<dbReference type="eggNOG" id="ENOG502QQE3">
    <property type="taxonomic scope" value="Eukaryota"/>
</dbReference>
<dbReference type="Pfam" id="PF12437">
    <property type="entry name" value="GSIII_N"/>
    <property type="match status" value="1"/>
</dbReference>
<reference evidence="5" key="1">
    <citation type="submission" date="2006-10" db="EMBL/GenBank/DDBJ databases">
        <authorList>
            <person name="Amadeo P."/>
            <person name="Zhao Q."/>
            <person name="Wortman J."/>
            <person name="Fraser-Liggett C."/>
            <person name="Carlton J."/>
        </authorList>
    </citation>
    <scope>NUCLEOTIDE SEQUENCE</scope>
    <source>
        <strain evidence="5">G3</strain>
    </source>
</reference>
<dbReference type="OrthoDB" id="415358at2759"/>
<dbReference type="InterPro" id="IPR052725">
    <property type="entry name" value="GS_Type-3"/>
</dbReference>
<dbReference type="STRING" id="5722.A2FAJ7"/>
<dbReference type="SMR" id="A2FAJ7"/>
<dbReference type="VEuPathDB" id="TrichDB:TVAGG3_0479970"/>
<dbReference type="InterPro" id="IPR014746">
    <property type="entry name" value="Gln_synth/guanido_kin_cat_dom"/>
</dbReference>
<evidence type="ECO:0000256" key="1">
    <source>
        <dbReference type="PROSITE-ProRule" id="PRU01330"/>
    </source>
</evidence>